<dbReference type="InterPro" id="IPR004872">
    <property type="entry name" value="Lipoprotein_NlpA"/>
</dbReference>
<dbReference type="PANTHER" id="PTHR30429">
    <property type="entry name" value="D-METHIONINE-BINDING LIPOPROTEIN METQ"/>
    <property type="match status" value="1"/>
</dbReference>
<evidence type="ECO:0000256" key="4">
    <source>
        <dbReference type="ARBA" id="ARBA00023136"/>
    </source>
</evidence>
<name>A0A1M4YJB8_9BURK</name>
<proteinExistence type="inferred from homology"/>
<protein>
    <submittedName>
        <fullName evidence="7">D-methionine transport system substrate-binding protein</fullName>
    </submittedName>
</protein>
<gene>
    <name evidence="7" type="ORF">SAMN02745117_01249</name>
</gene>
<dbReference type="GO" id="GO:0016020">
    <property type="term" value="C:membrane"/>
    <property type="evidence" value="ECO:0007669"/>
    <property type="project" value="UniProtKB-SubCell"/>
</dbReference>
<keyword evidence="8" id="KW-1185">Reference proteome</keyword>
<evidence type="ECO:0000256" key="6">
    <source>
        <dbReference type="ARBA" id="ARBA00023288"/>
    </source>
</evidence>
<dbReference type="Proteomes" id="UP000184327">
    <property type="component" value="Unassembled WGS sequence"/>
</dbReference>
<dbReference type="PROSITE" id="PS51318">
    <property type="entry name" value="TAT"/>
    <property type="match status" value="1"/>
</dbReference>
<comment type="similarity">
    <text evidence="2">Belongs to the NlpA lipoprotein family.</text>
</comment>
<dbReference type="SUPFAM" id="SSF53850">
    <property type="entry name" value="Periplasmic binding protein-like II"/>
    <property type="match status" value="1"/>
</dbReference>
<dbReference type="STRING" id="1122156.SAMN02745117_01249"/>
<evidence type="ECO:0000313" key="8">
    <source>
        <dbReference type="Proteomes" id="UP000184327"/>
    </source>
</evidence>
<evidence type="ECO:0000256" key="3">
    <source>
        <dbReference type="ARBA" id="ARBA00022729"/>
    </source>
</evidence>
<dbReference type="Gene3D" id="3.40.190.10">
    <property type="entry name" value="Periplasmic binding protein-like II"/>
    <property type="match status" value="2"/>
</dbReference>
<keyword evidence="5" id="KW-0564">Palmitate</keyword>
<dbReference type="Pfam" id="PF03180">
    <property type="entry name" value="Lipoprotein_9"/>
    <property type="match status" value="1"/>
</dbReference>
<dbReference type="EMBL" id="FQUZ01000012">
    <property type="protein sequence ID" value="SHF05810.1"/>
    <property type="molecule type" value="Genomic_DNA"/>
</dbReference>
<dbReference type="AlphaFoldDB" id="A0A1M4YJB8"/>
<keyword evidence="3" id="KW-0732">Signal</keyword>
<sequence length="281" mass="30673">MIHSAAPHPPSLPTSARRRNLLALATLGLLGASGAPLAWAQDDRQRTLKIALATSISNQAAEIAAELARAEGLKVELIEFNDWNTPNSAVAQGEVDANLFQHIPYLEFTNEKTGFDLVPVAPAFSTPFGLYSKKFQRLQDLPDNARIAFSGDVVNTGRSLLLLQKAGLLTLKPGADHRATQEDVTAFHKPLRIVSLDGPQIARSLDDVDAAATYPTFIKIAGLDPSKGLIFENDPLYAFQFVTRADRRDDARLQRFIAIYQSAPAVKAKLRELYGDLVSFP</sequence>
<dbReference type="InterPro" id="IPR006311">
    <property type="entry name" value="TAT_signal"/>
</dbReference>
<evidence type="ECO:0000313" key="7">
    <source>
        <dbReference type="EMBL" id="SHF05810.1"/>
    </source>
</evidence>
<reference evidence="7 8" key="1">
    <citation type="submission" date="2016-11" db="EMBL/GenBank/DDBJ databases">
        <authorList>
            <person name="Jaros S."/>
            <person name="Januszkiewicz K."/>
            <person name="Wedrychowicz H."/>
        </authorList>
    </citation>
    <scope>NUCLEOTIDE SEQUENCE [LARGE SCALE GENOMIC DNA]</scope>
    <source>
        <strain evidence="7 8">DSM 16112</strain>
    </source>
</reference>
<dbReference type="RefSeq" id="WP_073355907.1">
    <property type="nucleotide sequence ID" value="NZ_FQUZ01000012.1"/>
</dbReference>
<accession>A0A1M4YJB8</accession>
<keyword evidence="6" id="KW-0449">Lipoprotein</keyword>
<evidence type="ECO:0000256" key="5">
    <source>
        <dbReference type="ARBA" id="ARBA00023139"/>
    </source>
</evidence>
<keyword evidence="4" id="KW-0472">Membrane</keyword>
<organism evidence="7 8">
    <name type="scientific">Lampropedia hyalina DSM 16112</name>
    <dbReference type="NCBI Taxonomy" id="1122156"/>
    <lineage>
        <taxon>Bacteria</taxon>
        <taxon>Pseudomonadati</taxon>
        <taxon>Pseudomonadota</taxon>
        <taxon>Betaproteobacteria</taxon>
        <taxon>Burkholderiales</taxon>
        <taxon>Comamonadaceae</taxon>
        <taxon>Lampropedia</taxon>
    </lineage>
</organism>
<dbReference type="PANTHER" id="PTHR30429:SF1">
    <property type="entry name" value="D-METHIONINE-BINDING LIPOPROTEIN METQ-RELATED"/>
    <property type="match status" value="1"/>
</dbReference>
<comment type="subcellular location">
    <subcellularLocation>
        <location evidence="1">Membrane</location>
        <topology evidence="1">Lipid-anchor</topology>
    </subcellularLocation>
</comment>
<evidence type="ECO:0000256" key="1">
    <source>
        <dbReference type="ARBA" id="ARBA00004635"/>
    </source>
</evidence>
<evidence type="ECO:0000256" key="2">
    <source>
        <dbReference type="ARBA" id="ARBA00008973"/>
    </source>
</evidence>
<dbReference type="OrthoDB" id="9812878at2"/>